<keyword evidence="2" id="KW-1185">Reference proteome</keyword>
<name>A0A1E5T7D4_9FLAO</name>
<dbReference type="RefSeq" id="WP_069830778.1">
    <property type="nucleotide sequence ID" value="NZ_MDJD01000048.1"/>
</dbReference>
<dbReference type="AlphaFoldDB" id="A0A1E5T7D4"/>
<comment type="caution">
    <text evidence="1">The sequence shown here is derived from an EMBL/GenBank/DDBJ whole genome shotgun (WGS) entry which is preliminary data.</text>
</comment>
<organism evidence="1 2">
    <name type="scientific">Flavivirga aquatica</name>
    <dbReference type="NCBI Taxonomy" id="1849968"/>
    <lineage>
        <taxon>Bacteria</taxon>
        <taxon>Pseudomonadati</taxon>
        <taxon>Bacteroidota</taxon>
        <taxon>Flavobacteriia</taxon>
        <taxon>Flavobacteriales</taxon>
        <taxon>Flavobacteriaceae</taxon>
        <taxon>Flavivirga</taxon>
    </lineage>
</organism>
<protein>
    <submittedName>
        <fullName evidence="1">Uncharacterized protein</fullName>
    </submittedName>
</protein>
<proteinExistence type="predicted"/>
<dbReference type="Proteomes" id="UP000095713">
    <property type="component" value="Unassembled WGS sequence"/>
</dbReference>
<dbReference type="STRING" id="1849968.A8C32_17780"/>
<reference evidence="1 2" key="1">
    <citation type="submission" date="2016-05" db="EMBL/GenBank/DDBJ databases">
        <title>Draft Genome Sequence of Algibacter sp. Strain SK-16 Isolated from the Surface Water of Aburatsubo Inlet.</title>
        <authorList>
            <person name="Wong S.-K."/>
            <person name="Yoshizawa S."/>
            <person name="Nakajima Y."/>
            <person name="Ogura Y."/>
            <person name="Tetsuya H."/>
            <person name="Hamasaki K."/>
        </authorList>
    </citation>
    <scope>NUCLEOTIDE SEQUENCE [LARGE SCALE GENOMIC DNA]</scope>
    <source>
        <strain evidence="1 2">SK-16</strain>
    </source>
</reference>
<dbReference type="OrthoDB" id="1446355at2"/>
<dbReference type="EMBL" id="MDJD01000048">
    <property type="protein sequence ID" value="OEK07289.1"/>
    <property type="molecule type" value="Genomic_DNA"/>
</dbReference>
<evidence type="ECO:0000313" key="1">
    <source>
        <dbReference type="EMBL" id="OEK07289.1"/>
    </source>
</evidence>
<evidence type="ECO:0000313" key="2">
    <source>
        <dbReference type="Proteomes" id="UP000095713"/>
    </source>
</evidence>
<gene>
    <name evidence="1" type="ORF">A8C32_17780</name>
</gene>
<sequence>MGAVELRNTILSKLNTIEDSSILQGVLRYIEEYNSKDEIVAYTVQGEPLTKKEYIKKVKDADASIDAGRYTTLEDLEKEMRNW</sequence>
<accession>A0A1E5T7D4</accession>